<dbReference type="SMART" id="SM01100">
    <property type="entry name" value="CRAL_TRIO_N"/>
    <property type="match status" value="1"/>
</dbReference>
<accession>A0A1B7SP93</accession>
<dbReference type="PANTHER" id="PTHR45824">
    <property type="entry name" value="GH16843P"/>
    <property type="match status" value="1"/>
</dbReference>
<evidence type="ECO:0000313" key="2">
    <source>
        <dbReference type="Proteomes" id="UP000788993"/>
    </source>
</evidence>
<dbReference type="InterPro" id="IPR011074">
    <property type="entry name" value="CRAL/TRIO_N_dom"/>
</dbReference>
<dbReference type="AlphaFoldDB" id="A0A1B7SP93"/>
<sequence length="335" mass="38936">MFGFGKKSRVPEKEWIVDSDRPISTKPFEVPSDSIQKPSLQDAETEEQRTKYNIVLKHFQSTEKYPVLEKNCNASDYVELNDFEKAWLSKECLLRYLRACGWNVDETIKRLTNSIAWRREFGIAGGEFEKVTEDVVEEENETGKHLVYGFDNEGRPCLILLNGRQNTKTSFRQIQHLIYMLETSIDFMPQGQDKLALCVDFKKYPEASLVEPKVPAVSVGKQVLHILQYHYPERLGRALFINIPLIVWGFLKLCWPFVDSFTKQKCKFDEPFGEFIPPEQLAVNYGGDVNFEYVHDEYWPAMVELRNKKREVYIENYHRLGGGIGLSETDLRQGL</sequence>
<dbReference type="EMBL" id="JAEUBD010001468">
    <property type="protein sequence ID" value="KAH3660921.1"/>
    <property type="molecule type" value="Genomic_DNA"/>
</dbReference>
<dbReference type="GO" id="GO:0008526">
    <property type="term" value="F:phosphatidylinositol transfer activity"/>
    <property type="evidence" value="ECO:0007669"/>
    <property type="project" value="EnsemblFungi"/>
</dbReference>
<dbReference type="GO" id="GO:0009410">
    <property type="term" value="P:response to xenobiotic stimulus"/>
    <property type="evidence" value="ECO:0007669"/>
    <property type="project" value="EnsemblFungi"/>
</dbReference>
<dbReference type="SMART" id="SM00516">
    <property type="entry name" value="SEC14"/>
    <property type="match status" value="1"/>
</dbReference>
<dbReference type="Gene3D" id="3.40.525.10">
    <property type="entry name" value="CRAL-TRIO lipid binding domain"/>
    <property type="match status" value="1"/>
</dbReference>
<dbReference type="InterPro" id="IPR036273">
    <property type="entry name" value="CRAL/TRIO_N_dom_sf"/>
</dbReference>
<reference evidence="1" key="1">
    <citation type="journal article" date="2021" name="Open Biol.">
        <title>Shared evolutionary footprints suggest mitochondrial oxidative damage underlies multiple complex I losses in fungi.</title>
        <authorList>
            <person name="Schikora-Tamarit M.A."/>
            <person name="Marcet-Houben M."/>
            <person name="Nosek J."/>
            <person name="Gabaldon T."/>
        </authorList>
    </citation>
    <scope>NUCLEOTIDE SEQUENCE</scope>
    <source>
        <strain evidence="1">NCAIM Y.01608</strain>
    </source>
</reference>
<dbReference type="Pfam" id="PF00650">
    <property type="entry name" value="CRAL_TRIO"/>
    <property type="match status" value="1"/>
</dbReference>
<dbReference type="Pfam" id="PF03765">
    <property type="entry name" value="CRAL_TRIO_N"/>
    <property type="match status" value="1"/>
</dbReference>
<protein>
    <submittedName>
        <fullName evidence="1">Uncharacterized protein</fullName>
    </submittedName>
</protein>
<dbReference type="GO" id="GO:0005829">
    <property type="term" value="C:cytosol"/>
    <property type="evidence" value="ECO:0007669"/>
    <property type="project" value="EnsemblFungi"/>
</dbReference>
<dbReference type="GO" id="GO:0006658">
    <property type="term" value="P:phosphatidylserine metabolic process"/>
    <property type="evidence" value="ECO:0007669"/>
    <property type="project" value="EnsemblFungi"/>
</dbReference>
<dbReference type="PROSITE" id="PS50191">
    <property type="entry name" value="CRAL_TRIO"/>
    <property type="match status" value="1"/>
</dbReference>
<dbReference type="GO" id="GO:0010008">
    <property type="term" value="C:endosome membrane"/>
    <property type="evidence" value="ECO:0007669"/>
    <property type="project" value="EnsemblFungi"/>
</dbReference>
<dbReference type="GO" id="GO:0008654">
    <property type="term" value="P:phospholipid biosynthetic process"/>
    <property type="evidence" value="ECO:0007669"/>
    <property type="project" value="EnsemblFungi"/>
</dbReference>
<evidence type="ECO:0000313" key="1">
    <source>
        <dbReference type="EMBL" id="KAH3660921.1"/>
    </source>
</evidence>
<organism evidence="1 2">
    <name type="scientific">Ogataea polymorpha</name>
    <dbReference type="NCBI Taxonomy" id="460523"/>
    <lineage>
        <taxon>Eukaryota</taxon>
        <taxon>Fungi</taxon>
        <taxon>Dikarya</taxon>
        <taxon>Ascomycota</taxon>
        <taxon>Saccharomycotina</taxon>
        <taxon>Pichiomycetes</taxon>
        <taxon>Pichiales</taxon>
        <taxon>Pichiaceae</taxon>
        <taxon>Ogataea</taxon>
    </lineage>
</organism>
<dbReference type="InterPro" id="IPR036865">
    <property type="entry name" value="CRAL-TRIO_dom_sf"/>
</dbReference>
<dbReference type="GO" id="GO:1901352">
    <property type="term" value="P:negative regulation of phosphatidylglycerol biosynthetic process"/>
    <property type="evidence" value="ECO:0007669"/>
    <property type="project" value="EnsemblFungi"/>
</dbReference>
<comment type="caution">
    <text evidence="1">The sequence shown here is derived from an EMBL/GenBank/DDBJ whole genome shotgun (WGS) entry which is preliminary data.</text>
</comment>
<dbReference type="SUPFAM" id="SSF52087">
    <property type="entry name" value="CRAL/TRIO domain"/>
    <property type="match status" value="1"/>
</dbReference>
<dbReference type="InterPro" id="IPR052578">
    <property type="entry name" value="PI_Transfer_CRAL-TRIO"/>
</dbReference>
<dbReference type="GO" id="GO:2001247">
    <property type="term" value="P:positive regulation of phosphatidylcholine biosynthetic process"/>
    <property type="evidence" value="ECO:0007669"/>
    <property type="project" value="EnsemblFungi"/>
</dbReference>
<dbReference type="GO" id="GO:0032934">
    <property type="term" value="F:sterol binding"/>
    <property type="evidence" value="ECO:0007669"/>
    <property type="project" value="EnsemblFungi"/>
</dbReference>
<dbReference type="RefSeq" id="XP_018212961.1">
    <property type="nucleotide sequence ID" value="XM_018357897.1"/>
</dbReference>
<reference evidence="1" key="2">
    <citation type="submission" date="2021-01" db="EMBL/GenBank/DDBJ databases">
        <authorList>
            <person name="Schikora-Tamarit M.A."/>
        </authorList>
    </citation>
    <scope>NUCLEOTIDE SEQUENCE</scope>
    <source>
        <strain evidence="1">NCAIM Y.01608</strain>
    </source>
</reference>
<proteinExistence type="predicted"/>
<dbReference type="CDD" id="cd00170">
    <property type="entry name" value="SEC14"/>
    <property type="match status" value="1"/>
</dbReference>
<gene>
    <name evidence="1" type="ORF">OGATHE_005253</name>
</gene>
<name>A0A1B7SP93_9ASCO</name>
<dbReference type="GO" id="GO:0071944">
    <property type="term" value="C:cell periphery"/>
    <property type="evidence" value="ECO:0007669"/>
    <property type="project" value="EnsemblFungi"/>
</dbReference>
<dbReference type="GO" id="GO:0016126">
    <property type="term" value="P:sterol biosynthetic process"/>
    <property type="evidence" value="ECO:0007669"/>
    <property type="project" value="EnsemblFungi"/>
</dbReference>
<dbReference type="SUPFAM" id="SSF46938">
    <property type="entry name" value="CRAL/TRIO N-terminal domain"/>
    <property type="match status" value="1"/>
</dbReference>
<dbReference type="PANTHER" id="PTHR45824:SF29">
    <property type="entry name" value="GH16843P"/>
    <property type="match status" value="1"/>
</dbReference>
<keyword evidence="2" id="KW-1185">Reference proteome</keyword>
<dbReference type="Proteomes" id="UP000788993">
    <property type="component" value="Unassembled WGS sequence"/>
</dbReference>
<dbReference type="OrthoDB" id="75724at2759"/>
<dbReference type="GO" id="GO:0043001">
    <property type="term" value="P:Golgi to plasma membrane protein transport"/>
    <property type="evidence" value="ECO:0007669"/>
    <property type="project" value="EnsemblFungi"/>
</dbReference>
<dbReference type="InterPro" id="IPR001251">
    <property type="entry name" value="CRAL-TRIO_dom"/>
</dbReference>